<protein>
    <recommendedName>
        <fullName evidence="4">Luciferin 4-monooxygenase</fullName>
        <ecNumber evidence="3">1.13.12.7</ecNumber>
    </recommendedName>
</protein>
<keyword evidence="9" id="KW-0576">Peroxisome</keyword>
<keyword evidence="8" id="KW-0503">Monooxygenase</keyword>
<sequence>MNSWSTLQLGLRIVKNGRRTYRTMTSRRVGAVQKWTSFSNESARNLSTQEQNVVKSPYPDISVPDITLVDFVWDMVDKFPDSTALVCSLTGRKYTYAESRAIARRFAVSLRKAGFKHGDVIAVVLPNIPEYLHVLFGAIEAGMVVTTVNPGFTSDEILKQLRDSGATGIVTISEVYPNVSKAVSTLEAERKRRIPVIITPGLEDKTIPQGTINFQEMTHKGIDTSNLAADDRLSADNVVVLPYSSGTTGFPKGVKLSHRHLVTNCLQVLSEPKLNSPVRASHGCQEVLPALLPFYHIYGLLSLAIGSLYYGQKIITIPKFEPVHFLSSIAKNKATTLYLVPPLIHFIASHPDVKSSYFESVTLINNGAASVGLNDVERLLKKAPHVSFSQGYGLTESSPVACILEKGSTKYTSSGKPIPNTEMKIINMDTNMNLGPGEAGEVCIRGPQVMMGYHNNPQATAETIDSSGWLHTGDMGYYDEESNFYIVDRYKELIKVKGSQVAPAELEDILRSHPGIADAAVIGVSDQRSGEVPKAFIVTKQEELTEDDVKKFVAEKVSQHKHLKGGVEFIAAIPKNPTGKILRRKLKEMYSK</sequence>
<feature type="domain" description="AMP-dependent synthetase/ligase" evidence="13">
    <location>
        <begin position="76"/>
        <end position="454"/>
    </location>
</feature>
<dbReference type="Pfam" id="PF00501">
    <property type="entry name" value="AMP-binding"/>
    <property type="match status" value="1"/>
</dbReference>
<dbReference type="OMA" id="WTFRHRI"/>
<dbReference type="AlphaFoldDB" id="A0A067R080"/>
<keyword evidence="15" id="KW-0436">Ligase</keyword>
<accession>A0A067R080</accession>
<evidence type="ECO:0000256" key="12">
    <source>
        <dbReference type="ARBA" id="ARBA00048497"/>
    </source>
</evidence>
<keyword evidence="6" id="KW-0067">ATP-binding</keyword>
<dbReference type="InterPro" id="IPR000873">
    <property type="entry name" value="AMP-dep_synth/lig_dom"/>
</dbReference>
<evidence type="ECO:0000256" key="1">
    <source>
        <dbReference type="ARBA" id="ARBA00004275"/>
    </source>
</evidence>
<dbReference type="FunFam" id="3.30.300.30:FF:000007">
    <property type="entry name" value="4-coumarate--CoA ligase 2"/>
    <property type="match status" value="1"/>
</dbReference>
<dbReference type="PROSITE" id="PS00455">
    <property type="entry name" value="AMP_BINDING"/>
    <property type="match status" value="1"/>
</dbReference>
<reference evidence="15 16" key="1">
    <citation type="journal article" date="2014" name="Nat. Commun.">
        <title>Molecular traces of alternative social organization in a termite genome.</title>
        <authorList>
            <person name="Terrapon N."/>
            <person name="Li C."/>
            <person name="Robertson H.M."/>
            <person name="Ji L."/>
            <person name="Meng X."/>
            <person name="Booth W."/>
            <person name="Chen Z."/>
            <person name="Childers C.P."/>
            <person name="Glastad K.M."/>
            <person name="Gokhale K."/>
            <person name="Gowin J."/>
            <person name="Gronenberg W."/>
            <person name="Hermansen R.A."/>
            <person name="Hu H."/>
            <person name="Hunt B.G."/>
            <person name="Huylmans A.K."/>
            <person name="Khalil S.M."/>
            <person name="Mitchell R.D."/>
            <person name="Munoz-Torres M.C."/>
            <person name="Mustard J.A."/>
            <person name="Pan H."/>
            <person name="Reese J.T."/>
            <person name="Scharf M.E."/>
            <person name="Sun F."/>
            <person name="Vogel H."/>
            <person name="Xiao J."/>
            <person name="Yang W."/>
            <person name="Yang Z."/>
            <person name="Yang Z."/>
            <person name="Zhou J."/>
            <person name="Zhu J."/>
            <person name="Brent C.S."/>
            <person name="Elsik C.G."/>
            <person name="Goodisman M.A."/>
            <person name="Liberles D.A."/>
            <person name="Roe R.M."/>
            <person name="Vargo E.L."/>
            <person name="Vilcinskas A."/>
            <person name="Wang J."/>
            <person name="Bornberg-Bauer E."/>
            <person name="Korb J."/>
            <person name="Zhang G."/>
            <person name="Liebig J."/>
        </authorList>
    </citation>
    <scope>NUCLEOTIDE SEQUENCE [LARGE SCALE GENOMIC DNA]</scope>
    <source>
        <tissue evidence="15">Whole organism</tissue>
    </source>
</reference>
<evidence type="ECO:0000256" key="9">
    <source>
        <dbReference type="ARBA" id="ARBA00023140"/>
    </source>
</evidence>
<dbReference type="Proteomes" id="UP000027135">
    <property type="component" value="Unassembled WGS sequence"/>
</dbReference>
<keyword evidence="16" id="KW-1185">Reference proteome</keyword>
<dbReference type="SUPFAM" id="SSF56801">
    <property type="entry name" value="Acetyl-CoA synthetase-like"/>
    <property type="match status" value="1"/>
</dbReference>
<keyword evidence="11" id="KW-0599">Photoprotein</keyword>
<comment type="similarity">
    <text evidence="2">Belongs to the ATP-dependent AMP-binding enzyme family.</text>
</comment>
<evidence type="ECO:0000256" key="4">
    <source>
        <dbReference type="ARBA" id="ARBA00019043"/>
    </source>
</evidence>
<dbReference type="GO" id="GO:0008218">
    <property type="term" value="P:bioluminescence"/>
    <property type="evidence" value="ECO:0007669"/>
    <property type="project" value="UniProtKB-KW"/>
</dbReference>
<evidence type="ECO:0000256" key="3">
    <source>
        <dbReference type="ARBA" id="ARBA00012532"/>
    </source>
</evidence>
<evidence type="ECO:0000256" key="5">
    <source>
        <dbReference type="ARBA" id="ARBA00022741"/>
    </source>
</evidence>
<evidence type="ECO:0000256" key="7">
    <source>
        <dbReference type="ARBA" id="ARBA00023002"/>
    </source>
</evidence>
<gene>
    <name evidence="15" type="ORF">L798_09674</name>
</gene>
<dbReference type="EC" id="1.13.12.7" evidence="3"/>
<dbReference type="GO" id="GO:0046949">
    <property type="term" value="P:fatty-acyl-CoA biosynthetic process"/>
    <property type="evidence" value="ECO:0007669"/>
    <property type="project" value="TreeGrafter"/>
</dbReference>
<evidence type="ECO:0000256" key="11">
    <source>
        <dbReference type="ARBA" id="ARBA00023262"/>
    </source>
</evidence>
<evidence type="ECO:0000256" key="6">
    <source>
        <dbReference type="ARBA" id="ARBA00022840"/>
    </source>
</evidence>
<dbReference type="GO" id="GO:0005777">
    <property type="term" value="C:peroxisome"/>
    <property type="evidence" value="ECO:0007669"/>
    <property type="project" value="UniProtKB-SubCell"/>
</dbReference>
<keyword evidence="7" id="KW-0560">Oxidoreductase</keyword>
<proteinExistence type="inferred from homology"/>
<dbReference type="GO" id="GO:0005524">
    <property type="term" value="F:ATP binding"/>
    <property type="evidence" value="ECO:0007669"/>
    <property type="project" value="UniProtKB-KW"/>
</dbReference>
<evidence type="ECO:0000256" key="8">
    <source>
        <dbReference type="ARBA" id="ARBA00023033"/>
    </source>
</evidence>
<dbReference type="InterPro" id="IPR042099">
    <property type="entry name" value="ANL_N_sf"/>
</dbReference>
<dbReference type="STRING" id="136037.A0A067R080"/>
<dbReference type="Gene3D" id="3.30.300.30">
    <property type="match status" value="1"/>
</dbReference>
<feature type="domain" description="AMP-binding enzyme C-terminal" evidence="14">
    <location>
        <begin position="505"/>
        <end position="580"/>
    </location>
</feature>
<evidence type="ECO:0000313" key="15">
    <source>
        <dbReference type="EMBL" id="KDR16255.1"/>
    </source>
</evidence>
<dbReference type="GO" id="GO:0004467">
    <property type="term" value="F:long-chain fatty acid-CoA ligase activity"/>
    <property type="evidence" value="ECO:0007669"/>
    <property type="project" value="TreeGrafter"/>
</dbReference>
<dbReference type="InParanoid" id="A0A067R080"/>
<evidence type="ECO:0000256" key="2">
    <source>
        <dbReference type="ARBA" id="ARBA00006432"/>
    </source>
</evidence>
<dbReference type="eggNOG" id="KOG1176">
    <property type="taxonomic scope" value="Eukaryota"/>
</dbReference>
<dbReference type="EMBL" id="KK852804">
    <property type="protein sequence ID" value="KDR16255.1"/>
    <property type="molecule type" value="Genomic_DNA"/>
</dbReference>
<evidence type="ECO:0000313" key="16">
    <source>
        <dbReference type="Proteomes" id="UP000027135"/>
    </source>
</evidence>
<keyword evidence="5" id="KW-0547">Nucleotide-binding</keyword>
<evidence type="ECO:0000259" key="14">
    <source>
        <dbReference type="Pfam" id="PF13193"/>
    </source>
</evidence>
<evidence type="ECO:0000259" key="13">
    <source>
        <dbReference type="Pfam" id="PF00501"/>
    </source>
</evidence>
<dbReference type="FunFam" id="3.40.50.12780:FF:000003">
    <property type="entry name" value="Long-chain-fatty-acid--CoA ligase FadD"/>
    <property type="match status" value="1"/>
</dbReference>
<comment type="catalytic activity">
    <reaction evidence="12">
        <text>firefly D-luciferin + ATP + O2 = firefly oxyluciferin + hnu + AMP + CO2 + diphosphate</text>
        <dbReference type="Rhea" id="RHEA:10732"/>
        <dbReference type="ChEBI" id="CHEBI:15379"/>
        <dbReference type="ChEBI" id="CHEBI:16526"/>
        <dbReference type="ChEBI" id="CHEBI:16792"/>
        <dbReference type="ChEBI" id="CHEBI:30212"/>
        <dbReference type="ChEBI" id="CHEBI:30616"/>
        <dbReference type="ChEBI" id="CHEBI:33019"/>
        <dbReference type="ChEBI" id="CHEBI:58038"/>
        <dbReference type="ChEBI" id="CHEBI:456215"/>
        <dbReference type="EC" id="1.13.12.7"/>
    </reaction>
</comment>
<comment type="subcellular location">
    <subcellularLocation>
        <location evidence="1">Peroxisome</location>
    </subcellularLocation>
</comment>
<name>A0A067R080_ZOONE</name>
<dbReference type="PANTHER" id="PTHR24096">
    <property type="entry name" value="LONG-CHAIN-FATTY-ACID--COA LIGASE"/>
    <property type="match status" value="1"/>
</dbReference>
<dbReference type="CDD" id="cd05911">
    <property type="entry name" value="Firefly_Luc_like"/>
    <property type="match status" value="1"/>
</dbReference>
<dbReference type="FunCoup" id="A0A067R080">
    <property type="interactions" value="248"/>
</dbReference>
<dbReference type="InterPro" id="IPR025110">
    <property type="entry name" value="AMP-bd_C"/>
</dbReference>
<dbReference type="InterPro" id="IPR020845">
    <property type="entry name" value="AMP-binding_CS"/>
</dbReference>
<keyword evidence="10" id="KW-0455">Luminescence</keyword>
<dbReference type="GO" id="GO:0004497">
    <property type="term" value="F:monooxygenase activity"/>
    <property type="evidence" value="ECO:0007669"/>
    <property type="project" value="UniProtKB-KW"/>
</dbReference>
<evidence type="ECO:0000256" key="10">
    <source>
        <dbReference type="ARBA" id="ARBA00023223"/>
    </source>
</evidence>
<dbReference type="PANTHER" id="PTHR24096:SF422">
    <property type="entry name" value="BCDNA.GH02901"/>
    <property type="match status" value="1"/>
</dbReference>
<dbReference type="Gene3D" id="3.40.50.12780">
    <property type="entry name" value="N-terminal domain of ligase-like"/>
    <property type="match status" value="1"/>
</dbReference>
<dbReference type="Pfam" id="PF13193">
    <property type="entry name" value="AMP-binding_C"/>
    <property type="match status" value="1"/>
</dbReference>
<organism evidence="15 16">
    <name type="scientific">Zootermopsis nevadensis</name>
    <name type="common">Dampwood termite</name>
    <dbReference type="NCBI Taxonomy" id="136037"/>
    <lineage>
        <taxon>Eukaryota</taxon>
        <taxon>Metazoa</taxon>
        <taxon>Ecdysozoa</taxon>
        <taxon>Arthropoda</taxon>
        <taxon>Hexapoda</taxon>
        <taxon>Insecta</taxon>
        <taxon>Pterygota</taxon>
        <taxon>Neoptera</taxon>
        <taxon>Polyneoptera</taxon>
        <taxon>Dictyoptera</taxon>
        <taxon>Blattodea</taxon>
        <taxon>Blattoidea</taxon>
        <taxon>Termitoidae</taxon>
        <taxon>Termopsidae</taxon>
        <taxon>Zootermopsis</taxon>
    </lineage>
</organism>
<dbReference type="InterPro" id="IPR045851">
    <property type="entry name" value="AMP-bd_C_sf"/>
</dbReference>